<gene>
    <name evidence="2" type="ORF">pZL1.96c</name>
</gene>
<reference evidence="2" key="1">
    <citation type="submission" date="2013-08" db="EMBL/GenBank/DDBJ databases">
        <title>Two distinct conjugal transfer systems on Streptomyces plasmid pZL1.</title>
        <authorList>
            <person name="Zhao L."/>
            <person name="Zhong L."/>
            <person name="Qin Z."/>
        </authorList>
    </citation>
    <scope>NUCLEOTIDE SEQUENCE</scope>
    <source>
        <strain evidence="2">14R-10</strain>
        <plasmid evidence="2">pZL1</plasmid>
    </source>
</reference>
<sequence>MSGTTPRNLPPLLIIAAPAGITTLWVLPVNYGRTWQEAGIAAVVVFAVILLLFRLPGWFASGAKKAASTVKKASKKKDTEK</sequence>
<protein>
    <submittedName>
        <fullName evidence="2">Uncharacterized protein</fullName>
    </submittedName>
</protein>
<dbReference type="EMBL" id="KF501372">
    <property type="protein sequence ID" value="AHF46261.1"/>
    <property type="molecule type" value="Genomic_DNA"/>
</dbReference>
<proteinExistence type="predicted"/>
<keyword evidence="2" id="KW-0614">Plasmid</keyword>
<feature type="transmembrane region" description="Helical" evidence="1">
    <location>
        <begin position="38"/>
        <end position="55"/>
    </location>
</feature>
<evidence type="ECO:0000256" key="1">
    <source>
        <dbReference type="SAM" id="Phobius"/>
    </source>
</evidence>
<accession>W0FX92</accession>
<dbReference type="AlphaFoldDB" id="W0FX92"/>
<keyword evidence="1" id="KW-1133">Transmembrane helix</keyword>
<geneLocation type="plasmid" evidence="2">
    <name>pZL1</name>
</geneLocation>
<dbReference type="RefSeq" id="WP_024127987.1">
    <property type="nucleotide sequence ID" value="NC_023316.1"/>
</dbReference>
<feature type="transmembrane region" description="Helical" evidence="1">
    <location>
        <begin position="12"/>
        <end position="32"/>
    </location>
</feature>
<evidence type="ECO:0000313" key="2">
    <source>
        <dbReference type="EMBL" id="AHF46261.1"/>
    </source>
</evidence>
<keyword evidence="1" id="KW-0812">Transmembrane</keyword>
<name>W0FX92_9ACTN</name>
<organism evidence="2">
    <name type="scientific">Streptomyces sp. 14R-10</name>
    <dbReference type="NCBI Taxonomy" id="1442159"/>
    <lineage>
        <taxon>Bacteria</taxon>
        <taxon>Bacillati</taxon>
        <taxon>Actinomycetota</taxon>
        <taxon>Actinomycetes</taxon>
        <taxon>Kitasatosporales</taxon>
        <taxon>Streptomycetaceae</taxon>
        <taxon>Streptomyces</taxon>
    </lineage>
</organism>
<keyword evidence="1" id="KW-0472">Membrane</keyword>